<feature type="compositionally biased region" description="Basic and acidic residues" evidence="1">
    <location>
        <begin position="1"/>
        <end position="11"/>
    </location>
</feature>
<feature type="region of interest" description="Disordered" evidence="1">
    <location>
        <begin position="1"/>
        <end position="99"/>
    </location>
</feature>
<name>A0AAD1WBA0_PELCU</name>
<reference evidence="2" key="1">
    <citation type="submission" date="2022-03" db="EMBL/GenBank/DDBJ databases">
        <authorList>
            <person name="Alioto T."/>
            <person name="Alioto T."/>
            <person name="Gomez Garrido J."/>
        </authorList>
    </citation>
    <scope>NUCLEOTIDE SEQUENCE</scope>
</reference>
<organism evidence="2 3">
    <name type="scientific">Pelobates cultripes</name>
    <name type="common">Western spadefoot toad</name>
    <dbReference type="NCBI Taxonomy" id="61616"/>
    <lineage>
        <taxon>Eukaryota</taxon>
        <taxon>Metazoa</taxon>
        <taxon>Chordata</taxon>
        <taxon>Craniata</taxon>
        <taxon>Vertebrata</taxon>
        <taxon>Euteleostomi</taxon>
        <taxon>Amphibia</taxon>
        <taxon>Batrachia</taxon>
        <taxon>Anura</taxon>
        <taxon>Pelobatoidea</taxon>
        <taxon>Pelobatidae</taxon>
        <taxon>Pelobates</taxon>
    </lineage>
</organism>
<dbReference type="Proteomes" id="UP001295444">
    <property type="component" value="Chromosome 05"/>
</dbReference>
<keyword evidence="3" id="KW-1185">Reference proteome</keyword>
<evidence type="ECO:0000313" key="2">
    <source>
        <dbReference type="EMBL" id="CAH2296217.1"/>
    </source>
</evidence>
<dbReference type="AlphaFoldDB" id="A0AAD1WBA0"/>
<dbReference type="EMBL" id="OW240916">
    <property type="protein sequence ID" value="CAH2296217.1"/>
    <property type="molecule type" value="Genomic_DNA"/>
</dbReference>
<proteinExistence type="predicted"/>
<protein>
    <submittedName>
        <fullName evidence="2">Uncharacterized protein</fullName>
    </submittedName>
</protein>
<sequence>MAAKTTERPGDIRTGVRMQTPIPKTTPKVPNGSAKTGTGPWREGRENTTKGKKQIKPQNKEKKGDKGGYTAPSAGREAKPPASLGPQAQKQQTHKKHVK</sequence>
<accession>A0AAD1WBA0</accession>
<evidence type="ECO:0000256" key="1">
    <source>
        <dbReference type="SAM" id="MobiDB-lite"/>
    </source>
</evidence>
<evidence type="ECO:0000313" key="3">
    <source>
        <dbReference type="Proteomes" id="UP001295444"/>
    </source>
</evidence>
<gene>
    <name evidence="2" type="ORF">PECUL_23A039407</name>
</gene>